<evidence type="ECO:0000313" key="2">
    <source>
        <dbReference type="EMBL" id="PKD32737.1"/>
    </source>
</evidence>
<dbReference type="AlphaFoldDB" id="A0A2N0V0F9"/>
<dbReference type="NCBIfam" id="TIGR01554">
    <property type="entry name" value="major_cap_HK97"/>
    <property type="match status" value="1"/>
</dbReference>
<dbReference type="SUPFAM" id="SSF56563">
    <property type="entry name" value="Major capsid protein gp5"/>
    <property type="match status" value="1"/>
</dbReference>
<dbReference type="Proteomes" id="UP000233425">
    <property type="component" value="Unassembled WGS sequence"/>
</dbReference>
<keyword evidence="3" id="KW-1185">Reference proteome</keyword>
<comment type="subcellular location">
    <subcellularLocation>
        <location evidence="1">Virion</location>
    </subcellularLocation>
</comment>
<dbReference type="InterPro" id="IPR024455">
    <property type="entry name" value="Phage_capsid"/>
</dbReference>
<proteinExistence type="predicted"/>
<reference evidence="2" key="1">
    <citation type="journal article" date="2018" name="Environ. Microbiol.">
        <title>Sporulation capability and amylosome conservation among diverse human colonic and rumen isolates of the keystone starch-degrader Ruminococcus bromii.</title>
        <authorList>
            <person name="Mukhopadhya I."/>
            <person name="Morais S."/>
            <person name="Laverde-Gomez J."/>
            <person name="Sheridan P.O."/>
            <person name="Walker A.W."/>
            <person name="Kelly W."/>
            <person name="Klieve A.V."/>
            <person name="Ouwerkerk D."/>
            <person name="Duncan S.H."/>
            <person name="Louis P."/>
            <person name="Koropatkin N."/>
            <person name="Cockburn D."/>
            <person name="Kibler R."/>
            <person name="Cooper P.J."/>
            <person name="Sandoval C."/>
            <person name="Crost E."/>
            <person name="Juge N."/>
            <person name="Bayer E.A."/>
            <person name="Flint H.J."/>
        </authorList>
    </citation>
    <scope>NUCLEOTIDE SEQUENCE [LARGE SCALE GENOMIC DNA]</scope>
    <source>
        <strain evidence="2">ATCC 27255</strain>
    </source>
</reference>
<accession>A0A2N0V0F9</accession>
<comment type="caution">
    <text evidence="2">The sequence shown here is derived from an EMBL/GenBank/DDBJ whole genome shotgun (WGS) entry which is preliminary data.</text>
</comment>
<dbReference type="Pfam" id="PF25209">
    <property type="entry name" value="Phage_capsid_4"/>
    <property type="match status" value="1"/>
</dbReference>
<evidence type="ECO:0000256" key="1">
    <source>
        <dbReference type="ARBA" id="ARBA00004328"/>
    </source>
</evidence>
<sequence>MANFENITIEKGMYQTKGGISGALEKLDPSENYRGTALEGLDAFSRQLKRFDIKVKGRNSDCVEKFFQSSNSAALFPEYVSRAVMQGMERADILPNLVATVTDIEGMDYRSIASVPSEDDKSLKLVGEGAKIPQTEVKTRENLVKLHKRGRMLVASYEALRFQRLDLFTVTLNQIGAYIARAQLKDAIDVLVNGDGNENPAGTLGVATGGKVTYEDLLKLWTELAPYELNTILASTPEMQKILSLSQLQDSNAGLDFQATGRMITPLGASLLHTPELEGGKIIGLDKNCALEMVQAGGVVTDYDKLIDRQLERAAVTCTAGFSKIFTEASKVMSC</sequence>
<dbReference type="EMBL" id="NNSR01000013">
    <property type="protein sequence ID" value="PKD32737.1"/>
    <property type="molecule type" value="Genomic_DNA"/>
</dbReference>
<evidence type="ECO:0000313" key="3">
    <source>
        <dbReference type="Proteomes" id="UP000233425"/>
    </source>
</evidence>
<protein>
    <submittedName>
        <fullName evidence="2">Phage major capsid protein, HK97 family</fullName>
    </submittedName>
</protein>
<organism evidence="2 3">
    <name type="scientific">Ruminococcus bromii</name>
    <dbReference type="NCBI Taxonomy" id="40518"/>
    <lineage>
        <taxon>Bacteria</taxon>
        <taxon>Bacillati</taxon>
        <taxon>Bacillota</taxon>
        <taxon>Clostridia</taxon>
        <taxon>Eubacteriales</taxon>
        <taxon>Oscillospiraceae</taxon>
        <taxon>Ruminococcus</taxon>
    </lineage>
</organism>
<dbReference type="RefSeq" id="WP_101028237.1">
    <property type="nucleotide sequence ID" value="NZ_CABMMZ010000013.1"/>
</dbReference>
<name>A0A2N0V0F9_9FIRM</name>
<gene>
    <name evidence="2" type="ORF">RBATCC27255_00051</name>
</gene>